<proteinExistence type="predicted"/>
<organism evidence="1">
    <name type="scientific">marine sediment metagenome</name>
    <dbReference type="NCBI Taxonomy" id="412755"/>
    <lineage>
        <taxon>unclassified sequences</taxon>
        <taxon>metagenomes</taxon>
        <taxon>ecological metagenomes</taxon>
    </lineage>
</organism>
<protein>
    <recommendedName>
        <fullName evidence="2">TRAM domain-containing protein</fullName>
    </recommendedName>
</protein>
<accession>X1HKN0</accession>
<name>X1HKN0_9ZZZZ</name>
<evidence type="ECO:0008006" key="2">
    <source>
        <dbReference type="Google" id="ProtNLM"/>
    </source>
</evidence>
<gene>
    <name evidence="1" type="ORF">S03H2_30201</name>
</gene>
<dbReference type="SUPFAM" id="SSF50249">
    <property type="entry name" value="Nucleic acid-binding proteins"/>
    <property type="match status" value="1"/>
</dbReference>
<dbReference type="Gene3D" id="2.40.50.140">
    <property type="entry name" value="Nucleic acid-binding proteins"/>
    <property type="match status" value="1"/>
</dbReference>
<reference evidence="1" key="1">
    <citation type="journal article" date="2014" name="Front. Microbiol.">
        <title>High frequency of phylogenetically diverse reductive dehalogenase-homologous genes in deep subseafloor sedimentary metagenomes.</title>
        <authorList>
            <person name="Kawai M."/>
            <person name="Futagami T."/>
            <person name="Toyoda A."/>
            <person name="Takaki Y."/>
            <person name="Nishi S."/>
            <person name="Hori S."/>
            <person name="Arai W."/>
            <person name="Tsubouchi T."/>
            <person name="Morono Y."/>
            <person name="Uchiyama I."/>
            <person name="Ito T."/>
            <person name="Fujiyama A."/>
            <person name="Inagaki F."/>
            <person name="Takami H."/>
        </authorList>
    </citation>
    <scope>NUCLEOTIDE SEQUENCE</scope>
    <source>
        <strain evidence="1">Expedition CK06-06</strain>
    </source>
</reference>
<dbReference type="EMBL" id="BARU01018262">
    <property type="protein sequence ID" value="GAH54399.1"/>
    <property type="molecule type" value="Genomic_DNA"/>
</dbReference>
<feature type="non-terminal residue" evidence="1">
    <location>
        <position position="52"/>
    </location>
</feature>
<evidence type="ECO:0000313" key="1">
    <source>
        <dbReference type="EMBL" id="GAH54399.1"/>
    </source>
</evidence>
<dbReference type="AlphaFoldDB" id="X1HKN0"/>
<comment type="caution">
    <text evidence="1">The sequence shown here is derived from an EMBL/GenBank/DDBJ whole genome shotgun (WGS) entry which is preliminary data.</text>
</comment>
<sequence>MITNIEEGDIVLCTVDRIIGTNVFVKIEDNGEGCIVFSEVAPGRIRNIRSYA</sequence>
<dbReference type="InterPro" id="IPR012340">
    <property type="entry name" value="NA-bd_OB-fold"/>
</dbReference>